<feature type="region of interest" description="Disordered" evidence="1">
    <location>
        <begin position="1"/>
        <end position="23"/>
    </location>
</feature>
<accession>A0A4S8IM99</accession>
<comment type="caution">
    <text evidence="2">The sequence shown here is derived from an EMBL/GenBank/DDBJ whole genome shotgun (WGS) entry which is preliminary data.</text>
</comment>
<evidence type="ECO:0000256" key="1">
    <source>
        <dbReference type="SAM" id="MobiDB-lite"/>
    </source>
</evidence>
<gene>
    <name evidence="2" type="ORF">C4D60_Mb06t11420</name>
</gene>
<dbReference type="AlphaFoldDB" id="A0A4S8IM99"/>
<name>A0A4S8IM99_MUSBA</name>
<dbReference type="Proteomes" id="UP000317650">
    <property type="component" value="Chromosome 6"/>
</dbReference>
<organism evidence="2 3">
    <name type="scientific">Musa balbisiana</name>
    <name type="common">Banana</name>
    <dbReference type="NCBI Taxonomy" id="52838"/>
    <lineage>
        <taxon>Eukaryota</taxon>
        <taxon>Viridiplantae</taxon>
        <taxon>Streptophyta</taxon>
        <taxon>Embryophyta</taxon>
        <taxon>Tracheophyta</taxon>
        <taxon>Spermatophyta</taxon>
        <taxon>Magnoliopsida</taxon>
        <taxon>Liliopsida</taxon>
        <taxon>Zingiberales</taxon>
        <taxon>Musaceae</taxon>
        <taxon>Musa</taxon>
    </lineage>
</organism>
<keyword evidence="3" id="KW-1185">Reference proteome</keyword>
<sequence>MSSSRGATCTKTKVGKGVKGGGSPHACFGLTSMWADEGEAKVTVIVMLDSGPGVSNSNASVIG</sequence>
<reference evidence="2 3" key="1">
    <citation type="journal article" date="2019" name="Nat. Plants">
        <title>Genome sequencing of Musa balbisiana reveals subgenome evolution and function divergence in polyploid bananas.</title>
        <authorList>
            <person name="Yao X."/>
        </authorList>
    </citation>
    <scope>NUCLEOTIDE SEQUENCE [LARGE SCALE GENOMIC DNA]</scope>
    <source>
        <strain evidence="3">cv. DH-PKW</strain>
        <tissue evidence="2">Leaves</tissue>
    </source>
</reference>
<evidence type="ECO:0000313" key="3">
    <source>
        <dbReference type="Proteomes" id="UP000317650"/>
    </source>
</evidence>
<protein>
    <submittedName>
        <fullName evidence="2">Uncharacterized protein</fullName>
    </submittedName>
</protein>
<dbReference type="EMBL" id="PYDT01000009">
    <property type="protein sequence ID" value="THU49618.1"/>
    <property type="molecule type" value="Genomic_DNA"/>
</dbReference>
<proteinExistence type="predicted"/>
<evidence type="ECO:0000313" key="2">
    <source>
        <dbReference type="EMBL" id="THU49618.1"/>
    </source>
</evidence>